<sequence length="123" mass="14131">MFFSRKTSTEKNSGAQAEDRALAFLQQQGLVKISQNYRCKLGEIDLIMQHKDTLVFVEVRLRTHQAFANAAESVTIRKQQKIIKTALYYLQEHQLTESAICRFDVIAFSDNGEPEWIKDAFSS</sequence>
<dbReference type="RefSeq" id="WP_189415357.1">
    <property type="nucleotide sequence ID" value="NZ_BMYZ01000001.1"/>
</dbReference>
<comment type="caution">
    <text evidence="3">The sequence shown here is derived from an EMBL/GenBank/DDBJ whole genome shotgun (WGS) entry which is preliminary data.</text>
</comment>
<dbReference type="NCBIfam" id="NF009150">
    <property type="entry name" value="PRK12497.1-3"/>
    <property type="match status" value="1"/>
</dbReference>
<dbReference type="Proteomes" id="UP000619761">
    <property type="component" value="Unassembled WGS sequence"/>
</dbReference>
<evidence type="ECO:0000256" key="2">
    <source>
        <dbReference type="HAMAP-Rule" id="MF_00048"/>
    </source>
</evidence>
<dbReference type="Gene3D" id="3.40.1350.10">
    <property type="match status" value="1"/>
</dbReference>
<dbReference type="SUPFAM" id="SSF52980">
    <property type="entry name" value="Restriction endonuclease-like"/>
    <property type="match status" value="1"/>
</dbReference>
<dbReference type="InterPro" id="IPR011335">
    <property type="entry name" value="Restrct_endonuc-II-like"/>
</dbReference>
<comment type="similarity">
    <text evidence="1 2">Belongs to the UPF0102 family.</text>
</comment>
<protein>
    <recommendedName>
        <fullName evidence="2">UPF0102 protein GCM10011613_02670</fullName>
    </recommendedName>
</protein>
<dbReference type="PANTHER" id="PTHR34039:SF1">
    <property type="entry name" value="UPF0102 PROTEIN YRAN"/>
    <property type="match status" value="1"/>
</dbReference>
<keyword evidence="4" id="KW-1185">Reference proteome</keyword>
<dbReference type="InterPro" id="IPR011856">
    <property type="entry name" value="tRNA_endonuc-like_dom_sf"/>
</dbReference>
<organism evidence="3 4">
    <name type="scientific">Cellvibrio zantedeschiae</name>
    <dbReference type="NCBI Taxonomy" id="1237077"/>
    <lineage>
        <taxon>Bacteria</taxon>
        <taxon>Pseudomonadati</taxon>
        <taxon>Pseudomonadota</taxon>
        <taxon>Gammaproteobacteria</taxon>
        <taxon>Cellvibrionales</taxon>
        <taxon>Cellvibrionaceae</taxon>
        <taxon>Cellvibrio</taxon>
    </lineage>
</organism>
<proteinExistence type="inferred from homology"/>
<reference evidence="4" key="1">
    <citation type="journal article" date="2019" name="Int. J. Syst. Evol. Microbiol.">
        <title>The Global Catalogue of Microorganisms (GCM) 10K type strain sequencing project: providing services to taxonomists for standard genome sequencing and annotation.</title>
        <authorList>
            <consortium name="The Broad Institute Genomics Platform"/>
            <consortium name="The Broad Institute Genome Sequencing Center for Infectious Disease"/>
            <person name="Wu L."/>
            <person name="Ma J."/>
        </authorList>
    </citation>
    <scope>NUCLEOTIDE SEQUENCE [LARGE SCALE GENOMIC DNA]</scope>
    <source>
        <strain evidence="4">KCTC 32239</strain>
    </source>
</reference>
<evidence type="ECO:0000256" key="1">
    <source>
        <dbReference type="ARBA" id="ARBA00006738"/>
    </source>
</evidence>
<accession>A0ABQ3ANW3</accession>
<evidence type="ECO:0000313" key="3">
    <source>
        <dbReference type="EMBL" id="GGY62630.1"/>
    </source>
</evidence>
<name>A0ABQ3ANW3_9GAMM</name>
<dbReference type="PANTHER" id="PTHR34039">
    <property type="entry name" value="UPF0102 PROTEIN YRAN"/>
    <property type="match status" value="1"/>
</dbReference>
<dbReference type="EMBL" id="BMYZ01000001">
    <property type="protein sequence ID" value="GGY62630.1"/>
    <property type="molecule type" value="Genomic_DNA"/>
</dbReference>
<dbReference type="Pfam" id="PF02021">
    <property type="entry name" value="UPF0102"/>
    <property type="match status" value="1"/>
</dbReference>
<dbReference type="HAMAP" id="MF_00048">
    <property type="entry name" value="UPF0102"/>
    <property type="match status" value="1"/>
</dbReference>
<dbReference type="CDD" id="cd20736">
    <property type="entry name" value="PoNe_Nuclease"/>
    <property type="match status" value="1"/>
</dbReference>
<evidence type="ECO:0000313" key="4">
    <source>
        <dbReference type="Proteomes" id="UP000619761"/>
    </source>
</evidence>
<dbReference type="InterPro" id="IPR003509">
    <property type="entry name" value="UPF0102_YraN-like"/>
</dbReference>
<dbReference type="NCBIfam" id="TIGR00252">
    <property type="entry name" value="YraN family protein"/>
    <property type="match status" value="1"/>
</dbReference>
<gene>
    <name evidence="3" type="ORF">GCM10011613_02670</name>
</gene>